<organism evidence="2 3">
    <name type="scientific">Pseudomonas matsuisoli</name>
    <dbReference type="NCBI Taxonomy" id="1515666"/>
    <lineage>
        <taxon>Bacteria</taxon>
        <taxon>Pseudomonadati</taxon>
        <taxon>Pseudomonadota</taxon>
        <taxon>Gammaproteobacteria</taxon>
        <taxon>Pseudomonadales</taxon>
        <taxon>Pseudomonadaceae</taxon>
        <taxon>Pseudomonas</taxon>
    </lineage>
</organism>
<dbReference type="RefSeq" id="WP_188983604.1">
    <property type="nucleotide sequence ID" value="NZ_BMPO01000005.1"/>
</dbReference>
<dbReference type="PANTHER" id="PTHR38834">
    <property type="entry name" value="PERIPLASMIC SUBSTRATE BINDING PROTEIN FAMILY 3"/>
    <property type="match status" value="1"/>
</dbReference>
<dbReference type="Gene3D" id="3.40.190.10">
    <property type="entry name" value="Periplasmic binding protein-like II"/>
    <property type="match status" value="2"/>
</dbReference>
<dbReference type="Proteomes" id="UP000635983">
    <property type="component" value="Unassembled WGS sequence"/>
</dbReference>
<gene>
    <name evidence="2" type="ORF">GCM10009304_25390</name>
</gene>
<keyword evidence="3" id="KW-1185">Reference proteome</keyword>
<evidence type="ECO:0000313" key="3">
    <source>
        <dbReference type="Proteomes" id="UP000635983"/>
    </source>
</evidence>
<proteinExistence type="predicted"/>
<protein>
    <recommendedName>
        <fullName evidence="4">ABC transporter substrate-binding protein</fullName>
    </recommendedName>
</protein>
<reference evidence="2" key="1">
    <citation type="journal article" date="2014" name="Int. J. Syst. Evol. Microbiol.">
        <title>Complete genome sequence of Corynebacterium casei LMG S-19264T (=DSM 44701T), isolated from a smear-ripened cheese.</title>
        <authorList>
            <consortium name="US DOE Joint Genome Institute (JGI-PGF)"/>
            <person name="Walter F."/>
            <person name="Albersmeier A."/>
            <person name="Kalinowski J."/>
            <person name="Ruckert C."/>
        </authorList>
    </citation>
    <scope>NUCLEOTIDE SEQUENCE</scope>
    <source>
        <strain evidence="2">JCM 30078</strain>
    </source>
</reference>
<accession>A0A917PY12</accession>
<dbReference type="AlphaFoldDB" id="A0A917PY12"/>
<comment type="caution">
    <text evidence="2">The sequence shown here is derived from an EMBL/GenBank/DDBJ whole genome shotgun (WGS) entry which is preliminary data.</text>
</comment>
<dbReference type="SUPFAM" id="SSF53850">
    <property type="entry name" value="Periplasmic binding protein-like II"/>
    <property type="match status" value="1"/>
</dbReference>
<evidence type="ECO:0000313" key="2">
    <source>
        <dbReference type="EMBL" id="GGJ98403.1"/>
    </source>
</evidence>
<evidence type="ECO:0008006" key="4">
    <source>
        <dbReference type="Google" id="ProtNLM"/>
    </source>
</evidence>
<feature type="chain" id="PRO_5036826985" description="ABC transporter substrate-binding protein" evidence="1">
    <location>
        <begin position="23"/>
        <end position="237"/>
    </location>
</feature>
<evidence type="ECO:0000256" key="1">
    <source>
        <dbReference type="SAM" id="SignalP"/>
    </source>
</evidence>
<dbReference type="EMBL" id="BMPO01000005">
    <property type="protein sequence ID" value="GGJ98403.1"/>
    <property type="molecule type" value="Genomic_DNA"/>
</dbReference>
<keyword evidence="1" id="KW-0732">Signal</keyword>
<reference evidence="2" key="2">
    <citation type="submission" date="2020-09" db="EMBL/GenBank/DDBJ databases">
        <authorList>
            <person name="Sun Q."/>
            <person name="Ohkuma M."/>
        </authorList>
    </citation>
    <scope>NUCLEOTIDE SEQUENCE</scope>
    <source>
        <strain evidence="2">JCM 30078</strain>
    </source>
</reference>
<name>A0A917PY12_9PSED</name>
<feature type="signal peptide" evidence="1">
    <location>
        <begin position="1"/>
        <end position="22"/>
    </location>
</feature>
<sequence>MRPNRLPMLCLLAVFIAGPTHAERILAVTESSSYTYLENGKVSGPATRVVEATLQKAGLTDYEVTLYPWARAYDMALREPNVLIYVIARTPEREHLFKWVGKMDDTRPQFYKLADREDIHVGALEEASHYRVGVIRDDMRHQYLEQQGFERLVLSAQNSDSFRKLVNGQVDLLPLPEREARRLAVEANVDFSILQPVFSLDALSTQLYLAYSVSTSDAIVERTRQAFEQVRKALPAP</sequence>
<dbReference type="PANTHER" id="PTHR38834:SF3">
    <property type="entry name" value="SOLUTE-BINDING PROTEIN FAMILY 3_N-TERMINAL DOMAIN-CONTAINING PROTEIN"/>
    <property type="match status" value="1"/>
</dbReference>